<name>A0A0G8EZ41_BACCE</name>
<gene>
    <name evidence="1" type="ORF">B4077_3489</name>
</gene>
<reference evidence="1 2" key="1">
    <citation type="submission" date="2015-04" db="EMBL/GenBank/DDBJ databases">
        <title>Draft Genome Sequences of Eight Spore-Forming Food Isolates of Bacillus cereus Genome sequencing.</title>
        <authorList>
            <person name="Krawcyk A.O."/>
            <person name="de Jong A."/>
            <person name="Eijlander R.T."/>
            <person name="Berendsen E.M."/>
            <person name="Holsappel S."/>
            <person name="Wells-Bennik M."/>
            <person name="Kuipers O.P."/>
        </authorList>
    </citation>
    <scope>NUCLEOTIDE SEQUENCE [LARGE SCALE GENOMIC DNA]</scope>
    <source>
        <strain evidence="1 2">B4077</strain>
    </source>
</reference>
<accession>A0A0G8EZ41</accession>
<protein>
    <submittedName>
        <fullName evidence="1">Uncharacterized protein</fullName>
    </submittedName>
</protein>
<evidence type="ECO:0000313" key="2">
    <source>
        <dbReference type="Proteomes" id="UP000035214"/>
    </source>
</evidence>
<dbReference type="EMBL" id="LCYI01000022">
    <property type="protein sequence ID" value="KLA29429.1"/>
    <property type="molecule type" value="Genomic_DNA"/>
</dbReference>
<dbReference type="RefSeq" id="WP_046955310.1">
    <property type="nucleotide sequence ID" value="NZ_LCYI01000022.1"/>
</dbReference>
<organism evidence="1 2">
    <name type="scientific">Bacillus cereus</name>
    <dbReference type="NCBI Taxonomy" id="1396"/>
    <lineage>
        <taxon>Bacteria</taxon>
        <taxon>Bacillati</taxon>
        <taxon>Bacillota</taxon>
        <taxon>Bacilli</taxon>
        <taxon>Bacillales</taxon>
        <taxon>Bacillaceae</taxon>
        <taxon>Bacillus</taxon>
        <taxon>Bacillus cereus group</taxon>
    </lineage>
</organism>
<comment type="caution">
    <text evidence="1">The sequence shown here is derived from an EMBL/GenBank/DDBJ whole genome shotgun (WGS) entry which is preliminary data.</text>
</comment>
<evidence type="ECO:0000313" key="1">
    <source>
        <dbReference type="EMBL" id="KLA29429.1"/>
    </source>
</evidence>
<proteinExistence type="predicted"/>
<dbReference type="PATRIC" id="fig|1396.428.peg.4588"/>
<dbReference type="AlphaFoldDB" id="A0A0G8EZ41"/>
<sequence>MFQERKINGRPVYHLKYLGETVAICSRNAWKRWEVKGITIDIYISAKTKFQSINLFEHKYKLYLRGMKYDN</sequence>
<dbReference type="Proteomes" id="UP000035214">
    <property type="component" value="Unassembled WGS sequence"/>
</dbReference>